<reference evidence="8 9" key="1">
    <citation type="submission" date="2021-06" db="EMBL/GenBank/DDBJ databases">
        <authorList>
            <person name="Palmer J.M."/>
        </authorList>
    </citation>
    <scope>NUCLEOTIDE SEQUENCE [LARGE SCALE GENOMIC DNA]</scope>
    <source>
        <strain evidence="8 9">XC_2019</strain>
        <tissue evidence="8">Muscle</tissue>
    </source>
</reference>
<comment type="similarity">
    <text evidence="1">Belongs to the protein kinase superfamily. TKL Ser/Thr protein kinase family. RAF subfamily.</text>
</comment>
<keyword evidence="4" id="KW-0418">Kinase</keyword>
<dbReference type="InterPro" id="IPR051681">
    <property type="entry name" value="Ser/Thr_Kinases-Pseudokinases"/>
</dbReference>
<evidence type="ECO:0000313" key="8">
    <source>
        <dbReference type="EMBL" id="MEQ2216470.1"/>
    </source>
</evidence>
<keyword evidence="9" id="KW-1185">Reference proteome</keyword>
<dbReference type="InterPro" id="IPR001245">
    <property type="entry name" value="Ser-Thr/Tyr_kinase_cat_dom"/>
</dbReference>
<dbReference type="Proteomes" id="UP001434883">
    <property type="component" value="Unassembled WGS sequence"/>
</dbReference>
<dbReference type="SUPFAM" id="SSF56112">
    <property type="entry name" value="Protein kinase-like (PK-like)"/>
    <property type="match status" value="1"/>
</dbReference>
<sequence length="98" mass="11136">MNVSSPLLPGDVAVKMLNVTAPTPQQLQAFKNECHFSIRKTRHVNILLFMGYTTKPQLAIVTQWCEGSSLYHHLHIIETKFEMIKLIDVARQTAQGME</sequence>
<evidence type="ECO:0000259" key="7">
    <source>
        <dbReference type="PROSITE" id="PS50011"/>
    </source>
</evidence>
<dbReference type="EC" id="2.7.11.1" evidence="2"/>
<evidence type="ECO:0000256" key="2">
    <source>
        <dbReference type="ARBA" id="ARBA00012513"/>
    </source>
</evidence>
<evidence type="ECO:0000256" key="3">
    <source>
        <dbReference type="ARBA" id="ARBA00022679"/>
    </source>
</evidence>
<proteinExistence type="inferred from homology"/>
<dbReference type="InterPro" id="IPR011009">
    <property type="entry name" value="Kinase-like_dom_sf"/>
</dbReference>
<evidence type="ECO:0000256" key="5">
    <source>
        <dbReference type="ARBA" id="ARBA00047899"/>
    </source>
</evidence>
<dbReference type="PANTHER" id="PTHR44329">
    <property type="entry name" value="SERINE/THREONINE-PROTEIN KINASE TNNI3K-RELATED"/>
    <property type="match status" value="1"/>
</dbReference>
<organism evidence="8 9">
    <name type="scientific">Xenoophorus captivus</name>
    <dbReference type="NCBI Taxonomy" id="1517983"/>
    <lineage>
        <taxon>Eukaryota</taxon>
        <taxon>Metazoa</taxon>
        <taxon>Chordata</taxon>
        <taxon>Craniata</taxon>
        <taxon>Vertebrata</taxon>
        <taxon>Euteleostomi</taxon>
        <taxon>Actinopterygii</taxon>
        <taxon>Neopterygii</taxon>
        <taxon>Teleostei</taxon>
        <taxon>Neoteleostei</taxon>
        <taxon>Acanthomorphata</taxon>
        <taxon>Ovalentaria</taxon>
        <taxon>Atherinomorphae</taxon>
        <taxon>Cyprinodontiformes</taxon>
        <taxon>Goodeidae</taxon>
        <taxon>Xenoophorus</taxon>
    </lineage>
</organism>
<dbReference type="PROSITE" id="PS50011">
    <property type="entry name" value="PROTEIN_KINASE_DOM"/>
    <property type="match status" value="1"/>
</dbReference>
<evidence type="ECO:0000256" key="1">
    <source>
        <dbReference type="ARBA" id="ARBA00010507"/>
    </source>
</evidence>
<comment type="catalytic activity">
    <reaction evidence="6">
        <text>L-seryl-[protein] + ATP = O-phospho-L-seryl-[protein] + ADP + H(+)</text>
        <dbReference type="Rhea" id="RHEA:17989"/>
        <dbReference type="Rhea" id="RHEA-COMP:9863"/>
        <dbReference type="Rhea" id="RHEA-COMP:11604"/>
        <dbReference type="ChEBI" id="CHEBI:15378"/>
        <dbReference type="ChEBI" id="CHEBI:29999"/>
        <dbReference type="ChEBI" id="CHEBI:30616"/>
        <dbReference type="ChEBI" id="CHEBI:83421"/>
        <dbReference type="ChEBI" id="CHEBI:456216"/>
        <dbReference type="EC" id="2.7.11.1"/>
    </reaction>
</comment>
<gene>
    <name evidence="8" type="ORF">XENOCAPTIV_016690</name>
</gene>
<evidence type="ECO:0000256" key="6">
    <source>
        <dbReference type="ARBA" id="ARBA00048679"/>
    </source>
</evidence>
<evidence type="ECO:0000256" key="4">
    <source>
        <dbReference type="ARBA" id="ARBA00022777"/>
    </source>
</evidence>
<comment type="caution">
    <text evidence="8">The sequence shown here is derived from an EMBL/GenBank/DDBJ whole genome shotgun (WGS) entry which is preliminary data.</text>
</comment>
<accession>A0ABV0S8E9</accession>
<dbReference type="InterPro" id="IPR000719">
    <property type="entry name" value="Prot_kinase_dom"/>
</dbReference>
<comment type="catalytic activity">
    <reaction evidence="5">
        <text>L-threonyl-[protein] + ATP = O-phospho-L-threonyl-[protein] + ADP + H(+)</text>
        <dbReference type="Rhea" id="RHEA:46608"/>
        <dbReference type="Rhea" id="RHEA-COMP:11060"/>
        <dbReference type="Rhea" id="RHEA-COMP:11605"/>
        <dbReference type="ChEBI" id="CHEBI:15378"/>
        <dbReference type="ChEBI" id="CHEBI:30013"/>
        <dbReference type="ChEBI" id="CHEBI:30616"/>
        <dbReference type="ChEBI" id="CHEBI:61977"/>
        <dbReference type="ChEBI" id="CHEBI:456216"/>
        <dbReference type="EC" id="2.7.11.1"/>
    </reaction>
</comment>
<dbReference type="Gene3D" id="3.30.200.20">
    <property type="entry name" value="Phosphorylase Kinase, domain 1"/>
    <property type="match status" value="1"/>
</dbReference>
<dbReference type="Pfam" id="PF07714">
    <property type="entry name" value="PK_Tyr_Ser-Thr"/>
    <property type="match status" value="1"/>
</dbReference>
<name>A0ABV0S8E9_9TELE</name>
<feature type="domain" description="Protein kinase" evidence="7">
    <location>
        <begin position="1"/>
        <end position="98"/>
    </location>
</feature>
<dbReference type="PANTHER" id="PTHR44329:SF240">
    <property type="entry name" value="SERINE_THREONINE-PROTEIN KINASE B-RAF"/>
    <property type="match status" value="1"/>
</dbReference>
<dbReference type="EMBL" id="JAHRIN010070687">
    <property type="protein sequence ID" value="MEQ2216470.1"/>
    <property type="molecule type" value="Genomic_DNA"/>
</dbReference>
<protein>
    <recommendedName>
        <fullName evidence="2">non-specific serine/threonine protein kinase</fullName>
        <ecNumber evidence="2">2.7.11.1</ecNumber>
    </recommendedName>
</protein>
<keyword evidence="3" id="KW-0808">Transferase</keyword>
<evidence type="ECO:0000313" key="9">
    <source>
        <dbReference type="Proteomes" id="UP001434883"/>
    </source>
</evidence>